<gene>
    <name evidence="1" type="ORF">ACFSUO_08235</name>
</gene>
<dbReference type="RefSeq" id="WP_382392954.1">
    <property type="nucleotide sequence ID" value="NZ_JBHUNA010000018.1"/>
</dbReference>
<dbReference type="Proteomes" id="UP001597502">
    <property type="component" value="Unassembled WGS sequence"/>
</dbReference>
<sequence length="252" mass="29405">MLDTVINEDIRINILIVNNEDALHSAANIGLTAQELRSLFYIKIPERLFYGLTRDLSHLDSGNQLVNVKIKIDQNDEYEKLHLNEKLIEQMNAHSAYRNKNYRVNKVISQDSTKSIPLQIIDTFMGMVVFLLERNYLKDTDVSKIKSDLIYRFLIEKNNLERFQQQIRLFQWTGNEELTQINIAEYLSPFMVNKIAFDMNEITKVQKILLRNPECSTKELRETLGYPNTMLGLLLGYKDHLTGLGRNTYIKS</sequence>
<name>A0ABW5V8T5_9BACI</name>
<proteinExistence type="predicted"/>
<protein>
    <submittedName>
        <fullName evidence="1">Uncharacterized protein</fullName>
    </submittedName>
</protein>
<reference evidence="2" key="1">
    <citation type="journal article" date="2019" name="Int. J. Syst. Evol. Microbiol.">
        <title>The Global Catalogue of Microorganisms (GCM) 10K type strain sequencing project: providing services to taxonomists for standard genome sequencing and annotation.</title>
        <authorList>
            <consortium name="The Broad Institute Genomics Platform"/>
            <consortium name="The Broad Institute Genome Sequencing Center for Infectious Disease"/>
            <person name="Wu L."/>
            <person name="Ma J."/>
        </authorList>
    </citation>
    <scope>NUCLEOTIDE SEQUENCE [LARGE SCALE GENOMIC DNA]</scope>
    <source>
        <strain evidence="2">TISTR 1535</strain>
    </source>
</reference>
<comment type="caution">
    <text evidence="1">The sequence shown here is derived from an EMBL/GenBank/DDBJ whole genome shotgun (WGS) entry which is preliminary data.</text>
</comment>
<evidence type="ECO:0000313" key="1">
    <source>
        <dbReference type="EMBL" id="MFD2760954.1"/>
    </source>
</evidence>
<accession>A0ABW5V8T5</accession>
<organism evidence="1 2">
    <name type="scientific">Lentibacillus juripiscarius</name>
    <dbReference type="NCBI Taxonomy" id="257446"/>
    <lineage>
        <taxon>Bacteria</taxon>
        <taxon>Bacillati</taxon>
        <taxon>Bacillota</taxon>
        <taxon>Bacilli</taxon>
        <taxon>Bacillales</taxon>
        <taxon>Bacillaceae</taxon>
        <taxon>Lentibacillus</taxon>
    </lineage>
</organism>
<dbReference type="EMBL" id="JBHUNA010000018">
    <property type="protein sequence ID" value="MFD2760954.1"/>
    <property type="molecule type" value="Genomic_DNA"/>
</dbReference>
<evidence type="ECO:0000313" key="2">
    <source>
        <dbReference type="Proteomes" id="UP001597502"/>
    </source>
</evidence>
<keyword evidence="2" id="KW-1185">Reference proteome</keyword>